<keyword evidence="1" id="KW-1133">Transmembrane helix</keyword>
<keyword evidence="1" id="KW-0472">Membrane</keyword>
<evidence type="ECO:0000259" key="2">
    <source>
        <dbReference type="Pfam" id="PF04892"/>
    </source>
</evidence>
<evidence type="ECO:0000313" key="4">
    <source>
        <dbReference type="Proteomes" id="UP000247150"/>
    </source>
</evidence>
<dbReference type="Pfam" id="PF04892">
    <property type="entry name" value="VanZ"/>
    <property type="match status" value="1"/>
</dbReference>
<comment type="caution">
    <text evidence="3">The sequence shown here is derived from an EMBL/GenBank/DDBJ whole genome shotgun (WGS) entry which is preliminary data.</text>
</comment>
<evidence type="ECO:0000256" key="1">
    <source>
        <dbReference type="SAM" id="Phobius"/>
    </source>
</evidence>
<feature type="domain" description="VanZ-like" evidence="2">
    <location>
        <begin position="5"/>
        <end position="128"/>
    </location>
</feature>
<accession>A0A2V3A3N2</accession>
<dbReference type="AlphaFoldDB" id="A0A2V3A3N2"/>
<dbReference type="InterPro" id="IPR006976">
    <property type="entry name" value="VanZ-like"/>
</dbReference>
<gene>
    <name evidence="3" type="ORF">DFO73_10427</name>
</gene>
<dbReference type="OrthoDB" id="2659829at2"/>
<name>A0A2V3A3N2_9BACI</name>
<reference evidence="3 4" key="1">
    <citation type="submission" date="2018-05" db="EMBL/GenBank/DDBJ databases">
        <title>Freshwater and sediment microbial communities from various areas in North America, analyzing microbe dynamics in response to fracking.</title>
        <authorList>
            <person name="Lamendella R."/>
        </authorList>
    </citation>
    <scope>NUCLEOTIDE SEQUENCE [LARGE SCALE GENOMIC DNA]</scope>
    <source>
        <strain evidence="3 4">15_TX</strain>
    </source>
</reference>
<feature type="transmembrane region" description="Helical" evidence="1">
    <location>
        <begin position="62"/>
        <end position="79"/>
    </location>
</feature>
<protein>
    <submittedName>
        <fullName evidence="3">VanZ like protein</fullName>
    </submittedName>
</protein>
<keyword evidence="1" id="KW-0812">Transmembrane</keyword>
<dbReference type="Proteomes" id="UP000247150">
    <property type="component" value="Unassembled WGS sequence"/>
</dbReference>
<proteinExistence type="predicted"/>
<sequence>MLRFVFLIVWAGMIFLCTCVASLETAVETKSIQFNLTPNPPIEELLEPLPAGLSSAFLLRKAGHALVFFIFTLALYLVFPFPLLNVLSSMVYAVITEFLQLLFMRDGRFFDVGFDSLGIFAAFLLIVLGRRFLKINNETKIDT</sequence>
<feature type="transmembrane region" description="Helical" evidence="1">
    <location>
        <begin position="109"/>
        <end position="128"/>
    </location>
</feature>
<dbReference type="RefSeq" id="WP_142669518.1">
    <property type="nucleotide sequence ID" value="NZ_QGTW01000004.1"/>
</dbReference>
<dbReference type="EMBL" id="QGTW01000004">
    <property type="protein sequence ID" value="PWW29396.1"/>
    <property type="molecule type" value="Genomic_DNA"/>
</dbReference>
<evidence type="ECO:0000313" key="3">
    <source>
        <dbReference type="EMBL" id="PWW29396.1"/>
    </source>
</evidence>
<dbReference type="NCBIfam" id="NF037970">
    <property type="entry name" value="vanZ_1"/>
    <property type="match status" value="1"/>
</dbReference>
<organism evidence="3 4">
    <name type="scientific">Cytobacillus oceanisediminis</name>
    <dbReference type="NCBI Taxonomy" id="665099"/>
    <lineage>
        <taxon>Bacteria</taxon>
        <taxon>Bacillati</taxon>
        <taxon>Bacillota</taxon>
        <taxon>Bacilli</taxon>
        <taxon>Bacillales</taxon>
        <taxon>Bacillaceae</taxon>
        <taxon>Cytobacillus</taxon>
    </lineage>
</organism>